<comment type="caution">
    <text evidence="1">The sequence shown here is derived from an EMBL/GenBank/DDBJ whole genome shotgun (WGS) entry which is preliminary data.</text>
</comment>
<evidence type="ECO:0000313" key="2">
    <source>
        <dbReference type="Proteomes" id="UP001276854"/>
    </source>
</evidence>
<protein>
    <recommendedName>
        <fullName evidence="3">Carboxypeptidase regulatory-like domain-containing protein</fullName>
    </recommendedName>
</protein>
<dbReference type="RefSeq" id="WP_318062886.1">
    <property type="nucleotide sequence ID" value="NZ_JAWONS010000096.1"/>
</dbReference>
<dbReference type="Proteomes" id="UP001276854">
    <property type="component" value="Unassembled WGS sequence"/>
</dbReference>
<organism evidence="1 2">
    <name type="scientific">Clostridium boliviensis</name>
    <dbReference type="NCBI Taxonomy" id="318465"/>
    <lineage>
        <taxon>Bacteria</taxon>
        <taxon>Bacillati</taxon>
        <taxon>Bacillota</taxon>
        <taxon>Clostridia</taxon>
        <taxon>Eubacteriales</taxon>
        <taxon>Clostridiaceae</taxon>
        <taxon>Clostridium</taxon>
    </lineage>
</organism>
<accession>A0ABU4GG73</accession>
<reference evidence="1 2" key="1">
    <citation type="submission" date="2023-10" db="EMBL/GenBank/DDBJ databases">
        <title>A novel Glycoside Hydrolase 43-Like Enzyme from Clostrdium boliviensis is an Endo-xylanase, and a Candidate for Xylooligosaccharides Production from Different Xylan Substrates.</title>
        <authorList>
            <person name="Alvarez M.T."/>
            <person name="Rocabado-Villegas L.R."/>
            <person name="Salas-Veizaga D.M."/>
            <person name="Linares-Pasten J.A."/>
            <person name="Gudmundsdottir E.E."/>
            <person name="Hreggvidsson G.O."/>
            <person name="Adlercreutz P."/>
            <person name="Nordberg Karlsson E."/>
        </authorList>
    </citation>
    <scope>NUCLEOTIDE SEQUENCE [LARGE SCALE GENOMIC DNA]</scope>
    <source>
        <strain evidence="1 2">E-1</strain>
    </source>
</reference>
<proteinExistence type="predicted"/>
<dbReference type="EMBL" id="JAWONS010000096">
    <property type="protein sequence ID" value="MDW2796624.1"/>
    <property type="molecule type" value="Genomic_DNA"/>
</dbReference>
<name>A0ABU4GG73_9CLOT</name>
<gene>
    <name evidence="1" type="ORF">RZO55_03410</name>
</gene>
<keyword evidence="2" id="KW-1185">Reference proteome</keyword>
<evidence type="ECO:0000313" key="1">
    <source>
        <dbReference type="EMBL" id="MDW2796624.1"/>
    </source>
</evidence>
<sequence>MSSYTELIITPKSFNNRNIAQAAITLESFCDVLLTGTVFNSRCEALEGAVVLITAVAAWGEKDLGYVITNQFGEFAIAAEKNPEINYRFDIYEPVLTS</sequence>
<evidence type="ECO:0008006" key="3">
    <source>
        <dbReference type="Google" id="ProtNLM"/>
    </source>
</evidence>